<protein>
    <submittedName>
        <fullName evidence="1">Uncharacterized protein</fullName>
    </submittedName>
</protein>
<gene>
    <name evidence="1" type="ORF">GR303_07230</name>
</gene>
<sequence length="124" mass="14402">MTGKDQSAERQAAMENNSVKRYWVSWLADHGPFELHSPWWFSGMRASDDVPTVCAAVMAESEEAAREAIYACVDSRPAHIEFRFIEERPDDWTPFNSRFQRRDWMNWPDDDLPMSESEGGHPHV</sequence>
<evidence type="ECO:0000313" key="2">
    <source>
        <dbReference type="Proteomes" id="UP000818323"/>
    </source>
</evidence>
<keyword evidence="2" id="KW-1185">Reference proteome</keyword>
<reference evidence="1 2" key="1">
    <citation type="submission" date="2020-01" db="EMBL/GenBank/DDBJ databases">
        <title>Microvirga sp. nov., an arsenate reduction bacterium isolated from Tibet hotspring sediments.</title>
        <authorList>
            <person name="Yuan C.-G."/>
        </authorList>
    </citation>
    <scope>NUCLEOTIDE SEQUENCE [LARGE SCALE GENOMIC DNA]</scope>
    <source>
        <strain evidence="1 2">SYSU G3D203</strain>
    </source>
</reference>
<proteinExistence type="predicted"/>
<dbReference type="Proteomes" id="UP000818323">
    <property type="component" value="Unassembled WGS sequence"/>
</dbReference>
<dbReference type="RefSeq" id="WP_161726034.1">
    <property type="nucleotide sequence ID" value="NZ_JAAAXI010000027.1"/>
</dbReference>
<accession>A0ABW9YVQ7</accession>
<dbReference type="EMBL" id="JAAAXJ010000003">
    <property type="protein sequence ID" value="NBJ24148.1"/>
    <property type="molecule type" value="Genomic_DNA"/>
</dbReference>
<organism evidence="1 2">
    <name type="scientific">Microvirga arsenatis</name>
    <dbReference type="NCBI Taxonomy" id="2692265"/>
    <lineage>
        <taxon>Bacteria</taxon>
        <taxon>Pseudomonadati</taxon>
        <taxon>Pseudomonadota</taxon>
        <taxon>Alphaproteobacteria</taxon>
        <taxon>Hyphomicrobiales</taxon>
        <taxon>Methylobacteriaceae</taxon>
        <taxon>Microvirga</taxon>
    </lineage>
</organism>
<evidence type="ECO:0000313" key="1">
    <source>
        <dbReference type="EMBL" id="NBJ24148.1"/>
    </source>
</evidence>
<name>A0ABW9YVQ7_9HYPH</name>
<comment type="caution">
    <text evidence="1">The sequence shown here is derived from an EMBL/GenBank/DDBJ whole genome shotgun (WGS) entry which is preliminary data.</text>
</comment>